<organism evidence="2 3">
    <name type="scientific">Sphaerisporangium flaviroseum</name>
    <dbReference type="NCBI Taxonomy" id="509199"/>
    <lineage>
        <taxon>Bacteria</taxon>
        <taxon>Bacillati</taxon>
        <taxon>Actinomycetota</taxon>
        <taxon>Actinomycetes</taxon>
        <taxon>Streptosporangiales</taxon>
        <taxon>Streptosporangiaceae</taxon>
        <taxon>Sphaerisporangium</taxon>
    </lineage>
</organism>
<evidence type="ECO:0000313" key="3">
    <source>
        <dbReference type="Proteomes" id="UP001500888"/>
    </source>
</evidence>
<feature type="chain" id="PRO_5047520829" description="LamG domain-containing protein" evidence="1">
    <location>
        <begin position="31"/>
        <end position="203"/>
    </location>
</feature>
<reference evidence="3" key="1">
    <citation type="journal article" date="2019" name="Int. J. Syst. Evol. Microbiol.">
        <title>The Global Catalogue of Microorganisms (GCM) 10K type strain sequencing project: providing services to taxonomists for standard genome sequencing and annotation.</title>
        <authorList>
            <consortium name="The Broad Institute Genomics Platform"/>
            <consortium name="The Broad Institute Genome Sequencing Center for Infectious Disease"/>
            <person name="Wu L."/>
            <person name="Ma J."/>
        </authorList>
    </citation>
    <scope>NUCLEOTIDE SEQUENCE [LARGE SCALE GENOMIC DNA]</scope>
    <source>
        <strain evidence="3">JCM 16908</strain>
    </source>
</reference>
<evidence type="ECO:0008006" key="4">
    <source>
        <dbReference type="Google" id="ProtNLM"/>
    </source>
</evidence>
<keyword evidence="3" id="KW-1185">Reference proteome</keyword>
<protein>
    <recommendedName>
        <fullName evidence="4">LamG domain-containing protein</fullName>
    </recommendedName>
</protein>
<name>A0ABP7ICC4_9ACTN</name>
<comment type="caution">
    <text evidence="2">The sequence shown here is derived from an EMBL/GenBank/DDBJ whole genome shotgun (WGS) entry which is preliminary data.</text>
</comment>
<evidence type="ECO:0000256" key="1">
    <source>
        <dbReference type="SAM" id="SignalP"/>
    </source>
</evidence>
<keyword evidence="1" id="KW-0732">Signal</keyword>
<dbReference type="EMBL" id="BAAAZR010000008">
    <property type="protein sequence ID" value="GAA3814903.1"/>
    <property type="molecule type" value="Genomic_DNA"/>
</dbReference>
<dbReference type="Proteomes" id="UP001500888">
    <property type="component" value="Unassembled WGS sequence"/>
</dbReference>
<accession>A0ABP7ICC4</accession>
<gene>
    <name evidence="2" type="ORF">GCM10022226_39670</name>
</gene>
<feature type="signal peptide" evidence="1">
    <location>
        <begin position="1"/>
        <end position="30"/>
    </location>
</feature>
<sequence>MRSPNQARLRAGVLVAGPLLVVLAALPAAADPVESGPWTSYSPSFNVQERGCGDVSDLTFKLTCSDDDGDQRAERRYVTYTSGIRQFEGYFKIISLGGTRVSLKQTFKDQSGAYFMLAVERGGRLYAVNGGTTIATGATIGTEVRVNTVHEVGRTHRTYINGSLKHTVSSDSGGFYDKLGAYRTSSGKGPATVEWSDIRFWRK</sequence>
<evidence type="ECO:0000313" key="2">
    <source>
        <dbReference type="EMBL" id="GAA3814903.1"/>
    </source>
</evidence>
<proteinExistence type="predicted"/>
<dbReference type="RefSeq" id="WP_344941859.1">
    <property type="nucleotide sequence ID" value="NZ_BAAAZR010000008.1"/>
</dbReference>